<gene>
    <name evidence="1" type="ORF">NCTC4824_01969</name>
</gene>
<keyword evidence="2" id="KW-1185">Reference proteome</keyword>
<organism evidence="1 2">
    <name type="scientific">Lederbergia lenta</name>
    <name type="common">Bacillus lentus</name>
    <dbReference type="NCBI Taxonomy" id="1467"/>
    <lineage>
        <taxon>Bacteria</taxon>
        <taxon>Bacillati</taxon>
        <taxon>Bacillota</taxon>
        <taxon>Bacilli</taxon>
        <taxon>Bacillales</taxon>
        <taxon>Bacillaceae</taxon>
        <taxon>Lederbergia</taxon>
    </lineage>
</organism>
<dbReference type="KEGG" id="blen:NCTC4824_01969"/>
<reference evidence="1 2" key="1">
    <citation type="submission" date="2018-06" db="EMBL/GenBank/DDBJ databases">
        <authorList>
            <consortium name="Pathogen Informatics"/>
            <person name="Doyle S."/>
        </authorList>
    </citation>
    <scope>NUCLEOTIDE SEQUENCE [LARGE SCALE GENOMIC DNA]</scope>
    <source>
        <strain evidence="1 2">NCTC4824</strain>
    </source>
</reference>
<dbReference type="Proteomes" id="UP000249134">
    <property type="component" value="Chromosome 1"/>
</dbReference>
<dbReference type="RefSeq" id="WP_274379897.1">
    <property type="nucleotide sequence ID" value="NZ_CBCSGM010000001.1"/>
</dbReference>
<dbReference type="AlphaFoldDB" id="A0A2X4W0M5"/>
<protein>
    <submittedName>
        <fullName evidence="1">Uncharacterized protein</fullName>
    </submittedName>
</protein>
<dbReference type="STRING" id="1348624.GCA_001591545_01038"/>
<evidence type="ECO:0000313" key="1">
    <source>
        <dbReference type="EMBL" id="SQI56603.1"/>
    </source>
</evidence>
<evidence type="ECO:0000313" key="2">
    <source>
        <dbReference type="Proteomes" id="UP000249134"/>
    </source>
</evidence>
<name>A0A2X4W0M5_LEDLE</name>
<accession>A0A2X4W0M5</accession>
<sequence length="44" mass="5173">MEKSVKAQSSAELFCMRNVSKRIYSENQFYEVGRKGHDPFIFTI</sequence>
<proteinExistence type="predicted"/>
<dbReference type="EMBL" id="LS483476">
    <property type="protein sequence ID" value="SQI56603.1"/>
    <property type="molecule type" value="Genomic_DNA"/>
</dbReference>